<dbReference type="PANTHER" id="PTHR43000">
    <property type="entry name" value="DTDP-D-GLUCOSE 4,6-DEHYDRATASE-RELATED"/>
    <property type="match status" value="1"/>
</dbReference>
<dbReference type="GeneID" id="76059462"/>
<evidence type="ECO:0000313" key="4">
    <source>
        <dbReference type="Proteomes" id="UP001596417"/>
    </source>
</evidence>
<dbReference type="SUPFAM" id="SSF51735">
    <property type="entry name" value="NAD(P)-binding Rossmann-fold domains"/>
    <property type="match status" value="1"/>
</dbReference>
<comment type="similarity">
    <text evidence="1">Belongs to the NAD(P)-dependent epimerase/dehydratase family.</text>
</comment>
<feature type="domain" description="NAD-dependent epimerase/dehydratase" evidence="2">
    <location>
        <begin position="3"/>
        <end position="111"/>
    </location>
</feature>
<keyword evidence="4" id="KW-1185">Reference proteome</keyword>
<dbReference type="Pfam" id="PF01370">
    <property type="entry name" value="Epimerase"/>
    <property type="match status" value="1"/>
</dbReference>
<dbReference type="RefSeq" id="WP_264556879.1">
    <property type="nucleotide sequence ID" value="NZ_CP109982.1"/>
</dbReference>
<dbReference type="InterPro" id="IPR001509">
    <property type="entry name" value="Epimerase_deHydtase"/>
</dbReference>
<reference evidence="3 4" key="1">
    <citation type="journal article" date="2019" name="Int. J. Syst. Evol. Microbiol.">
        <title>The Global Catalogue of Microorganisms (GCM) 10K type strain sequencing project: providing services to taxonomists for standard genome sequencing and annotation.</title>
        <authorList>
            <consortium name="The Broad Institute Genomics Platform"/>
            <consortium name="The Broad Institute Genome Sequencing Center for Infectious Disease"/>
            <person name="Wu L."/>
            <person name="Ma J."/>
        </authorList>
    </citation>
    <scope>NUCLEOTIDE SEQUENCE [LARGE SCALE GENOMIC DNA]</scope>
    <source>
        <strain evidence="3 4">RDMS1</strain>
    </source>
</reference>
<dbReference type="AlphaFoldDB" id="A0ABD5YWY2"/>
<sequence>MHVLVTGASGFIGGHVLRLLTAAGNDVVGFDITDLGPVAASVHDEIRLIHGDVTDPVDVYNAIAATNPERIIHLASLLVPDCRANSRRAFEVNIGGTINVLEAAQANEFDRQMNPRVVMQVGGWDSFQAIEPYLNAPTPDNLLWEIVDTVS</sequence>
<evidence type="ECO:0000259" key="2">
    <source>
        <dbReference type="Pfam" id="PF01370"/>
    </source>
</evidence>
<proteinExistence type="inferred from homology"/>
<accession>A0ABD5YWY2</accession>
<comment type="caution">
    <text evidence="3">The sequence shown here is derived from an EMBL/GenBank/DDBJ whole genome shotgun (WGS) entry which is preliminary data.</text>
</comment>
<evidence type="ECO:0000313" key="3">
    <source>
        <dbReference type="EMBL" id="MFC7192867.1"/>
    </source>
</evidence>
<dbReference type="Gene3D" id="3.40.50.720">
    <property type="entry name" value="NAD(P)-binding Rossmann-like Domain"/>
    <property type="match status" value="1"/>
</dbReference>
<dbReference type="EMBL" id="JBHTAX010000006">
    <property type="protein sequence ID" value="MFC7192867.1"/>
    <property type="molecule type" value="Genomic_DNA"/>
</dbReference>
<dbReference type="InterPro" id="IPR036291">
    <property type="entry name" value="NAD(P)-bd_dom_sf"/>
</dbReference>
<organism evidence="3 4">
    <name type="scientific">Halocatena marina</name>
    <dbReference type="NCBI Taxonomy" id="2934937"/>
    <lineage>
        <taxon>Archaea</taxon>
        <taxon>Methanobacteriati</taxon>
        <taxon>Methanobacteriota</taxon>
        <taxon>Stenosarchaea group</taxon>
        <taxon>Halobacteria</taxon>
        <taxon>Halobacteriales</taxon>
        <taxon>Natronomonadaceae</taxon>
        <taxon>Halocatena</taxon>
    </lineage>
</organism>
<dbReference type="Proteomes" id="UP001596417">
    <property type="component" value="Unassembled WGS sequence"/>
</dbReference>
<evidence type="ECO:0000256" key="1">
    <source>
        <dbReference type="ARBA" id="ARBA00007637"/>
    </source>
</evidence>
<protein>
    <submittedName>
        <fullName evidence="3">NAD-dependent epimerase/dehydratase family protein</fullName>
    </submittedName>
</protein>
<gene>
    <name evidence="3" type="ORF">ACFQL7_25690</name>
</gene>
<name>A0ABD5YWY2_9EURY</name>